<dbReference type="Proteomes" id="UP000001444">
    <property type="component" value="Chromosome"/>
</dbReference>
<keyword evidence="1" id="KW-0805">Transcription regulation</keyword>
<keyword evidence="2" id="KW-0804">Transcription</keyword>
<reference evidence="5 6" key="1">
    <citation type="journal article" date="2010" name="Mol. Plant Microbe Interact.">
        <title>Streptomyces scabies 87-22 contains a coronafacic acid-like biosynthetic cluster that contributes to plant-microbe interactions.</title>
        <authorList>
            <person name="Bignell D.R."/>
            <person name="Seipke R.F."/>
            <person name="Huguet-Tapia J.C."/>
            <person name="Chambers A.H."/>
            <person name="Parry R.J."/>
            <person name="Loria R."/>
        </authorList>
    </citation>
    <scope>NUCLEOTIDE SEQUENCE [LARGE SCALE GENOMIC DNA]</scope>
    <source>
        <strain evidence="5 6">87.22</strain>
    </source>
</reference>
<feature type="region of interest" description="Disordered" evidence="3">
    <location>
        <begin position="37"/>
        <end position="99"/>
    </location>
</feature>
<proteinExistence type="predicted"/>
<evidence type="ECO:0000256" key="1">
    <source>
        <dbReference type="ARBA" id="ARBA00023015"/>
    </source>
</evidence>
<dbReference type="eggNOG" id="ENOG5031VIS">
    <property type="taxonomic scope" value="Bacteria"/>
</dbReference>
<evidence type="ECO:0000256" key="2">
    <source>
        <dbReference type="ARBA" id="ARBA00023163"/>
    </source>
</evidence>
<dbReference type="GO" id="GO:0003700">
    <property type="term" value="F:DNA-binding transcription factor activity"/>
    <property type="evidence" value="ECO:0007669"/>
    <property type="project" value="InterPro"/>
</dbReference>
<name>C9Z919_STRSW</name>
<evidence type="ECO:0000256" key="3">
    <source>
        <dbReference type="SAM" id="MobiDB-lite"/>
    </source>
</evidence>
<evidence type="ECO:0000313" key="6">
    <source>
        <dbReference type="Proteomes" id="UP000001444"/>
    </source>
</evidence>
<dbReference type="EMBL" id="FN554889">
    <property type="protein sequence ID" value="CBG73108.1"/>
    <property type="molecule type" value="Genomic_DNA"/>
</dbReference>
<evidence type="ECO:0000259" key="4">
    <source>
        <dbReference type="Pfam" id="PF08220"/>
    </source>
</evidence>
<dbReference type="InterPro" id="IPR001034">
    <property type="entry name" value="DeoR_HTH"/>
</dbReference>
<keyword evidence="6" id="KW-1185">Reference proteome</keyword>
<accession>C9Z919</accession>
<organism evidence="5 6">
    <name type="scientific">Streptomyces scabiei (strain 87.22)</name>
    <dbReference type="NCBI Taxonomy" id="680198"/>
    <lineage>
        <taxon>Bacteria</taxon>
        <taxon>Bacillati</taxon>
        <taxon>Actinomycetota</taxon>
        <taxon>Actinomycetes</taxon>
        <taxon>Kitasatosporales</taxon>
        <taxon>Streptomycetaceae</taxon>
        <taxon>Streptomyces</taxon>
    </lineage>
</organism>
<gene>
    <name evidence="5" type="ordered locus">SCAB_60891</name>
</gene>
<sequence>MNMPAPLTIAARRAMVAELVRQEPDISARNIAARLGVGKDTIRRDLDANATAQRQTQPDPAAPEATSAPDAPPSAPDGAPASAPDAPPAAPADADRLTVDLDDQLRADLATMTRTGMTSWDAIATAVSIVAGTYRNAWASGRIPDGVAPRILTCNIAPHREEESRP</sequence>
<evidence type="ECO:0000313" key="5">
    <source>
        <dbReference type="EMBL" id="CBG73108.1"/>
    </source>
</evidence>
<feature type="compositionally biased region" description="Low complexity" evidence="3">
    <location>
        <begin position="58"/>
        <end position="69"/>
    </location>
</feature>
<protein>
    <recommendedName>
        <fullName evidence="4">HTH deoR-type domain-containing protein</fullName>
    </recommendedName>
</protein>
<feature type="domain" description="HTH deoR-type" evidence="4">
    <location>
        <begin position="12"/>
        <end position="47"/>
    </location>
</feature>
<dbReference type="STRING" id="680198.SCAB_60891"/>
<dbReference type="AlphaFoldDB" id="C9Z919"/>
<dbReference type="KEGG" id="scb:SCAB_60891"/>
<dbReference type="Pfam" id="PF08220">
    <property type="entry name" value="HTH_DeoR"/>
    <property type="match status" value="1"/>
</dbReference>
<dbReference type="HOGENOM" id="CLU_1601821_0_0_11"/>